<keyword evidence="2" id="KW-1185">Reference proteome</keyword>
<sequence>MTNIQPQIALVTPLKDEIDNIDKFFKTIESLSIPISCLVIVENDSTDGSKEYLSKVSSLKNVKHFKVININFEDTSYRVGKKYATIINTGFQYIKNLNLYTTIDYIGILDCDVFPEIDYYDKLTKFLSTHSEIGISSGLTYTQEGKLHIADPNFVRGNSRIWKKACFEDAGYLIAYTADTVSLALAHLKGWKTKTLKTAKVISREVNVRISNSRNKGYHAYYRGHTLFYVLLKALFWAVKKNKPKMACEFFMGYVTSMLHKKQRIENKQIRRYFKFYIYNKLINKY</sequence>
<accession>A0ABP7H160</accession>
<evidence type="ECO:0000313" key="2">
    <source>
        <dbReference type="Proteomes" id="UP001501456"/>
    </source>
</evidence>
<dbReference type="SUPFAM" id="SSF53448">
    <property type="entry name" value="Nucleotide-diphospho-sugar transferases"/>
    <property type="match status" value="1"/>
</dbReference>
<reference evidence="2" key="1">
    <citation type="journal article" date="2019" name="Int. J. Syst. Evol. Microbiol.">
        <title>The Global Catalogue of Microorganisms (GCM) 10K type strain sequencing project: providing services to taxonomists for standard genome sequencing and annotation.</title>
        <authorList>
            <consortium name="The Broad Institute Genomics Platform"/>
            <consortium name="The Broad Institute Genome Sequencing Center for Infectious Disease"/>
            <person name="Wu L."/>
            <person name="Ma J."/>
        </authorList>
    </citation>
    <scope>NUCLEOTIDE SEQUENCE [LARGE SCALE GENOMIC DNA]</scope>
    <source>
        <strain evidence="2">JCM 17525</strain>
    </source>
</reference>
<dbReference type="EMBL" id="BAABBI010000001">
    <property type="protein sequence ID" value="GAA3777159.1"/>
    <property type="molecule type" value="Genomic_DNA"/>
</dbReference>
<dbReference type="CDD" id="cd00761">
    <property type="entry name" value="Glyco_tranf_GTA_type"/>
    <property type="match status" value="1"/>
</dbReference>
<organism evidence="1 2">
    <name type="scientific">Corallibacter vietnamensis</name>
    <dbReference type="NCBI Taxonomy" id="904130"/>
    <lineage>
        <taxon>Bacteria</taxon>
        <taxon>Pseudomonadati</taxon>
        <taxon>Bacteroidota</taxon>
        <taxon>Flavobacteriia</taxon>
        <taxon>Flavobacteriales</taxon>
        <taxon>Flavobacteriaceae</taxon>
        <taxon>Corallibacter</taxon>
    </lineage>
</organism>
<name>A0ABP7H160_9FLAO</name>
<gene>
    <name evidence="1" type="ORF">GCM10022271_06680</name>
</gene>
<dbReference type="InterPro" id="IPR029044">
    <property type="entry name" value="Nucleotide-diphossugar_trans"/>
</dbReference>
<proteinExistence type="predicted"/>
<comment type="caution">
    <text evidence="1">The sequence shown here is derived from an EMBL/GenBank/DDBJ whole genome shotgun (WGS) entry which is preliminary data.</text>
</comment>
<protein>
    <submittedName>
        <fullName evidence="1">Glycosyltransferase family 2 protein</fullName>
    </submittedName>
</protein>
<dbReference type="RefSeq" id="WP_344727046.1">
    <property type="nucleotide sequence ID" value="NZ_BAABBI010000001.1"/>
</dbReference>
<dbReference type="Gene3D" id="3.90.550.10">
    <property type="entry name" value="Spore Coat Polysaccharide Biosynthesis Protein SpsA, Chain A"/>
    <property type="match status" value="1"/>
</dbReference>
<dbReference type="Proteomes" id="UP001501456">
    <property type="component" value="Unassembled WGS sequence"/>
</dbReference>
<evidence type="ECO:0000313" key="1">
    <source>
        <dbReference type="EMBL" id="GAA3777159.1"/>
    </source>
</evidence>